<evidence type="ECO:0000313" key="7">
    <source>
        <dbReference type="EMBL" id="GIO41119.1"/>
    </source>
</evidence>
<dbReference type="PANTHER" id="PTHR42855:SF1">
    <property type="entry name" value="ABC TRANSPORTER DOMAIN-CONTAINING PROTEIN"/>
    <property type="match status" value="1"/>
</dbReference>
<feature type="domain" description="ABC transporter" evidence="6">
    <location>
        <begin position="4"/>
        <end position="255"/>
    </location>
</feature>
<keyword evidence="8" id="KW-1185">Reference proteome</keyword>
<gene>
    <name evidence="7" type="ORF">J41TS4_08770</name>
</gene>
<evidence type="ECO:0000313" key="8">
    <source>
        <dbReference type="Proteomes" id="UP000678895"/>
    </source>
</evidence>
<dbReference type="InterPro" id="IPR037118">
    <property type="entry name" value="Val-tRNA_synth_C_sf"/>
</dbReference>
<dbReference type="Proteomes" id="UP000678895">
    <property type="component" value="Unassembled WGS sequence"/>
</dbReference>
<comment type="caution">
    <text evidence="7">The sequence shown here is derived from an EMBL/GenBank/DDBJ whole genome shotgun (WGS) entry which is preliminary data.</text>
</comment>
<dbReference type="InterPro" id="IPR027417">
    <property type="entry name" value="P-loop_NTPase"/>
</dbReference>
<organism evidence="7 8">
    <name type="scientific">Paenibacillus apis</name>
    <dbReference type="NCBI Taxonomy" id="1792174"/>
    <lineage>
        <taxon>Bacteria</taxon>
        <taxon>Bacillati</taxon>
        <taxon>Bacillota</taxon>
        <taxon>Bacilli</taxon>
        <taxon>Bacillales</taxon>
        <taxon>Paenibacillaceae</taxon>
        <taxon>Paenibacillus</taxon>
    </lineage>
</organism>
<dbReference type="InterPro" id="IPR003439">
    <property type="entry name" value="ABC_transporter-like_ATP-bd"/>
</dbReference>
<dbReference type="CDD" id="cd03221">
    <property type="entry name" value="ABCF_EF-3"/>
    <property type="match status" value="2"/>
</dbReference>
<evidence type="ECO:0000256" key="5">
    <source>
        <dbReference type="SAM" id="MobiDB-lite"/>
    </source>
</evidence>
<dbReference type="Pfam" id="PF12848">
    <property type="entry name" value="ABC_tran_Xtn"/>
    <property type="match status" value="1"/>
</dbReference>
<feature type="coiled-coil region" evidence="4">
    <location>
        <begin position="587"/>
        <end position="638"/>
    </location>
</feature>
<dbReference type="InterPro" id="IPR003593">
    <property type="entry name" value="AAA+_ATPase"/>
</dbReference>
<dbReference type="FunFam" id="3.40.50.300:FF:000309">
    <property type="entry name" value="ABC transporter ATP-binding protein"/>
    <property type="match status" value="1"/>
</dbReference>
<feature type="region of interest" description="Disordered" evidence="5">
    <location>
        <begin position="536"/>
        <end position="573"/>
    </location>
</feature>
<evidence type="ECO:0000256" key="2">
    <source>
        <dbReference type="ARBA" id="ARBA00022741"/>
    </source>
</evidence>
<evidence type="ECO:0000256" key="1">
    <source>
        <dbReference type="ARBA" id="ARBA00022737"/>
    </source>
</evidence>
<dbReference type="InterPro" id="IPR032781">
    <property type="entry name" value="ABC_tran_Xtn"/>
</dbReference>
<keyword evidence="1" id="KW-0677">Repeat</keyword>
<evidence type="ECO:0000256" key="4">
    <source>
        <dbReference type="SAM" id="Coils"/>
    </source>
</evidence>
<dbReference type="InterPro" id="IPR051309">
    <property type="entry name" value="ABCF_ATPase"/>
</dbReference>
<evidence type="ECO:0000256" key="3">
    <source>
        <dbReference type="ARBA" id="ARBA00022840"/>
    </source>
</evidence>
<dbReference type="SMART" id="SM00382">
    <property type="entry name" value="AAA"/>
    <property type="match status" value="2"/>
</dbReference>
<dbReference type="Pfam" id="PF00005">
    <property type="entry name" value="ABC_tran"/>
    <property type="match status" value="2"/>
</dbReference>
<dbReference type="InterPro" id="IPR032524">
    <property type="entry name" value="ABC_tran_C"/>
</dbReference>
<feature type="compositionally biased region" description="Low complexity" evidence="5">
    <location>
        <begin position="536"/>
        <end position="548"/>
    </location>
</feature>
<protein>
    <submittedName>
        <fullName evidence="7">Multidrug ABC transporter ATP-binding protein</fullName>
    </submittedName>
</protein>
<dbReference type="InterPro" id="IPR017871">
    <property type="entry name" value="ABC_transporter-like_CS"/>
</dbReference>
<dbReference type="PROSITE" id="PS00211">
    <property type="entry name" value="ABC_TRANSPORTER_1"/>
    <property type="match status" value="1"/>
</dbReference>
<dbReference type="RefSeq" id="WP_301625137.1">
    <property type="nucleotide sequence ID" value="NZ_BORS01000002.1"/>
</dbReference>
<dbReference type="Gene3D" id="3.40.50.300">
    <property type="entry name" value="P-loop containing nucleotide triphosphate hydrolases"/>
    <property type="match status" value="2"/>
</dbReference>
<dbReference type="GO" id="GO:0003677">
    <property type="term" value="F:DNA binding"/>
    <property type="evidence" value="ECO:0007669"/>
    <property type="project" value="InterPro"/>
</dbReference>
<dbReference type="EMBL" id="BORS01000002">
    <property type="protein sequence ID" value="GIO41119.1"/>
    <property type="molecule type" value="Genomic_DNA"/>
</dbReference>
<reference evidence="7" key="1">
    <citation type="submission" date="2021-03" db="EMBL/GenBank/DDBJ databases">
        <title>Antimicrobial resistance genes in bacteria isolated from Japanese honey, and their potential for conferring macrolide and lincosamide resistance in the American foulbrood pathogen Paenibacillus larvae.</title>
        <authorList>
            <person name="Okamoto M."/>
            <person name="Kumagai M."/>
            <person name="Kanamori H."/>
            <person name="Takamatsu D."/>
        </authorList>
    </citation>
    <scope>NUCLEOTIDE SEQUENCE</scope>
    <source>
        <strain evidence="7">J41TS4</strain>
    </source>
</reference>
<dbReference type="AlphaFoldDB" id="A0A919XY44"/>
<dbReference type="Gene3D" id="1.10.287.380">
    <property type="entry name" value="Valyl-tRNA synthetase, C-terminal domain"/>
    <property type="match status" value="1"/>
</dbReference>
<keyword evidence="4" id="KW-0175">Coiled coil</keyword>
<dbReference type="FunFam" id="3.40.50.300:FF:000011">
    <property type="entry name" value="Putative ABC transporter ATP-binding component"/>
    <property type="match status" value="1"/>
</dbReference>
<dbReference type="GO" id="GO:0005524">
    <property type="term" value="F:ATP binding"/>
    <property type="evidence" value="ECO:0007669"/>
    <property type="project" value="UniProtKB-KW"/>
</dbReference>
<proteinExistence type="predicted"/>
<dbReference type="Pfam" id="PF16326">
    <property type="entry name" value="ABC_tran_CTD"/>
    <property type="match status" value="1"/>
</dbReference>
<name>A0A919XY44_9BACL</name>
<evidence type="ECO:0000259" key="6">
    <source>
        <dbReference type="PROSITE" id="PS50893"/>
    </source>
</evidence>
<feature type="domain" description="ABC transporter" evidence="6">
    <location>
        <begin position="319"/>
        <end position="537"/>
    </location>
</feature>
<dbReference type="SUPFAM" id="SSF52540">
    <property type="entry name" value="P-loop containing nucleoside triphosphate hydrolases"/>
    <property type="match status" value="2"/>
</dbReference>
<dbReference type="GO" id="GO:0016887">
    <property type="term" value="F:ATP hydrolysis activity"/>
    <property type="evidence" value="ECO:0007669"/>
    <property type="project" value="InterPro"/>
</dbReference>
<sequence>MNIMTAEQLSKSYGEKILFQEASFGMDEYDKIGVVGVNGTGKSTFLRVLAGLEQADAGKVTINRGVRISFLAQNPEFDPDTTVLRGVFQNGGPEHQLVSQYMEAVEELELLPTDESLQTRVSRLSQEMDRLDAWGLENEAKSVLTRLGIADFSRKMGVLSGGQRKRVALASALILPSELLIMDEPTNHIDNDSVAWLESYLQKRRGALLIITHDRYFLDRVCNVMLELDQGRLFRYEANYSRFLELKSEREEREAASEQKRQNLLRGELAWIRRGAQARSTKQKARIERFEKLQGMKPEYKNESLDISVASTRLGRKIVEIEGIRKSAGDRLLIDGLTYTAVPGDRVGIVGPNGYGKSTLLNMIAGRIQPEEGEVVLGQTVKLGYFTQEHQEMDPNQRAIEYIKDAAEVVETADGSRITAAQMLERFLFPPASQWTPISKLSGGEKRRLYLLRILMEAPNVLLLDEPTNDLDIQTLTVLESYLDEFPGAVFVVSHDRYFLDRTVDKLMVFEGNGVVAVHAGDYSDYEERMNAAGSAAKDSAGSSAGSAERAKGSSGNGTGTGNASGSTKDPERAEKLKFSYKEQREYETIDADVEAAEQLITDITEQMAHAASDAMRLQVLMVEQQQAEAELERLMERWTYLSELAERIEAQKNG</sequence>
<dbReference type="PROSITE" id="PS50893">
    <property type="entry name" value="ABC_TRANSPORTER_2"/>
    <property type="match status" value="2"/>
</dbReference>
<keyword evidence="2" id="KW-0547">Nucleotide-binding</keyword>
<keyword evidence="3 7" id="KW-0067">ATP-binding</keyword>
<accession>A0A919XY44</accession>
<dbReference type="PANTHER" id="PTHR42855">
    <property type="entry name" value="ABC TRANSPORTER ATP-BINDING SUBUNIT"/>
    <property type="match status" value="1"/>
</dbReference>